<dbReference type="SUPFAM" id="SSF143120">
    <property type="entry name" value="YefM-like"/>
    <property type="match status" value="1"/>
</dbReference>
<comment type="similarity">
    <text evidence="1 2">Belongs to the phD/YefM antitoxin family.</text>
</comment>
<protein>
    <recommendedName>
        <fullName evidence="2">Antitoxin</fullName>
    </recommendedName>
</protein>
<dbReference type="Pfam" id="PF02604">
    <property type="entry name" value="PhdYeFM_antitox"/>
    <property type="match status" value="1"/>
</dbReference>
<dbReference type="Gene3D" id="3.40.1620.10">
    <property type="entry name" value="YefM-like domain"/>
    <property type="match status" value="1"/>
</dbReference>
<dbReference type="RefSeq" id="WP_369059797.1">
    <property type="nucleotide sequence ID" value="NZ_CP158375.1"/>
</dbReference>
<organism evidence="3">
    <name type="scientific">Caulobacter sp. 73W</name>
    <dbReference type="NCBI Taxonomy" id="3161137"/>
    <lineage>
        <taxon>Bacteria</taxon>
        <taxon>Pseudomonadati</taxon>
        <taxon>Pseudomonadota</taxon>
        <taxon>Alphaproteobacteria</taxon>
        <taxon>Caulobacterales</taxon>
        <taxon>Caulobacteraceae</taxon>
        <taxon>Caulobacter</taxon>
    </lineage>
</organism>
<gene>
    <name evidence="3" type="ORF">ABOZ73_00320</name>
</gene>
<dbReference type="InterPro" id="IPR006442">
    <property type="entry name" value="Antitoxin_Phd/YefM"/>
</dbReference>
<proteinExistence type="inferred from homology"/>
<sequence length="83" mass="9103">MSTYSVADAKSGLPRLIDRALEGEEVIISRHGKAVAELRPVTAVPRRTPPATYAWLQARRQSRGSVGISSVELLNQLYEDPEA</sequence>
<dbReference type="InterPro" id="IPR036165">
    <property type="entry name" value="YefM-like_sf"/>
</dbReference>
<dbReference type="EMBL" id="CP158375">
    <property type="protein sequence ID" value="XDO96911.1"/>
    <property type="molecule type" value="Genomic_DNA"/>
</dbReference>
<evidence type="ECO:0000313" key="3">
    <source>
        <dbReference type="EMBL" id="XDO96911.1"/>
    </source>
</evidence>
<accession>A0AB39KTW5</accession>
<comment type="function">
    <text evidence="2">Antitoxin component of a type II toxin-antitoxin (TA) system.</text>
</comment>
<reference evidence="3" key="1">
    <citation type="submission" date="2024-06" db="EMBL/GenBank/DDBJ databases">
        <title>Caulobacter inopinatus, sp. nov.</title>
        <authorList>
            <person name="Donachie S.P."/>
        </authorList>
    </citation>
    <scope>NUCLEOTIDE SEQUENCE</scope>
    <source>
        <strain evidence="3">73W</strain>
    </source>
</reference>
<evidence type="ECO:0000256" key="2">
    <source>
        <dbReference type="RuleBase" id="RU362080"/>
    </source>
</evidence>
<evidence type="ECO:0000256" key="1">
    <source>
        <dbReference type="ARBA" id="ARBA00009981"/>
    </source>
</evidence>
<name>A0AB39KTW5_9CAUL</name>
<dbReference type="AlphaFoldDB" id="A0AB39KTW5"/>